<feature type="compositionally biased region" description="Low complexity" evidence="1">
    <location>
        <begin position="749"/>
        <end position="760"/>
    </location>
</feature>
<feature type="region of interest" description="Disordered" evidence="1">
    <location>
        <begin position="475"/>
        <end position="583"/>
    </location>
</feature>
<reference evidence="3 4" key="1">
    <citation type="journal article" date="2012" name="BMC Genomics">
        <title>Comparative genomic analysis and phylogenetic position of Theileria equi.</title>
        <authorList>
            <person name="Kappmeyer L.S."/>
            <person name="Thiagarajan M."/>
            <person name="Herndon D.R."/>
            <person name="Ramsay J.D."/>
            <person name="Caler E."/>
            <person name="Djikeng A."/>
            <person name="Gillespie J.J."/>
            <person name="Lau A.O."/>
            <person name="Roalson E.H."/>
            <person name="Silva J.C."/>
            <person name="Silva M.G."/>
            <person name="Suarez C.E."/>
            <person name="Ueti M.W."/>
            <person name="Nene V.M."/>
            <person name="Mealey R.H."/>
            <person name="Knowles D.P."/>
            <person name="Brayton K.A."/>
        </authorList>
    </citation>
    <scope>NUCLEOTIDE SEQUENCE [LARGE SCALE GENOMIC DNA]</scope>
    <source>
        <strain evidence="3 4">WA</strain>
    </source>
</reference>
<feature type="compositionally biased region" description="Basic and acidic residues" evidence="1">
    <location>
        <begin position="475"/>
        <end position="498"/>
    </location>
</feature>
<dbReference type="STRING" id="1537102.L1LFG8"/>
<proteinExistence type="predicted"/>
<dbReference type="EMBL" id="ACOU01000002">
    <property type="protein sequence ID" value="EKX74101.1"/>
    <property type="molecule type" value="Genomic_DNA"/>
</dbReference>
<evidence type="ECO:0000313" key="3">
    <source>
        <dbReference type="EMBL" id="EKX74101.1"/>
    </source>
</evidence>
<evidence type="ECO:0000256" key="1">
    <source>
        <dbReference type="SAM" id="MobiDB-lite"/>
    </source>
</evidence>
<gene>
    <name evidence="3" type="ORF">BEWA_041390</name>
</gene>
<evidence type="ECO:0000259" key="2">
    <source>
        <dbReference type="Pfam" id="PF21406"/>
    </source>
</evidence>
<accession>L1LFG8</accession>
<comment type="caution">
    <text evidence="3">The sequence shown here is derived from an EMBL/GenBank/DDBJ whole genome shotgun (WGS) entry which is preliminary data.</text>
</comment>
<name>L1LFG8_THEEQ</name>
<dbReference type="Gene3D" id="2.60.120.1540">
    <property type="match status" value="1"/>
</dbReference>
<keyword evidence="4" id="KW-1185">Reference proteome</keyword>
<organism evidence="3 4">
    <name type="scientific">Theileria equi strain WA</name>
    <dbReference type="NCBI Taxonomy" id="1537102"/>
    <lineage>
        <taxon>Eukaryota</taxon>
        <taxon>Sar</taxon>
        <taxon>Alveolata</taxon>
        <taxon>Apicomplexa</taxon>
        <taxon>Aconoidasida</taxon>
        <taxon>Piroplasmida</taxon>
        <taxon>Theileriidae</taxon>
        <taxon>Theileria</taxon>
    </lineage>
</organism>
<dbReference type="OrthoDB" id="6359008at2759"/>
<feature type="compositionally biased region" description="Basic and acidic residues" evidence="1">
    <location>
        <begin position="535"/>
        <end position="550"/>
    </location>
</feature>
<dbReference type="Pfam" id="PF21406">
    <property type="entry name" value="C3_CUB1"/>
    <property type="match status" value="1"/>
</dbReference>
<sequence>MSSINIKRKCPKGESPGNCKDNGVIYAEKGNLLEPATDYGYVTHGKPFGPVITDLYYGEHELQIDNGGGPTSLSTKRPDAWEVTTYYSFTHDGGEEINKPLVLRVQTITSAGYTWYENTGDGIKWRKIEGSDKFPSSDTDPASLQFKNELDRLACKLHDLHSVDIYEKGNGEGKYSCPCKNINVDIEKSLNKDAIDGYICYLHTYNPNITRARYRSTLLTWRTGKGAKYEAFSLSDKTLNLSVFYWDKDEDHTKPLLMQVYVGSMEAGLFGNVPVSLGNDGSSLNDRWSMISDHEPGEKIYADTLHKQRCKLFHPVIIDVSQENSYINPYCEKNKCTKGGSPDKVIAEKYNDPQYEELSSGKYSAWKHTYRNGEPFTVTGFINGSSEGTDLDELILWNVKDVVVFLPSCKTFNDPATEAPLVVRVSSRSGYNYRWSNNYCTKNGGKWELEGKLKSEVPKIPGNLKATLEIAKQLERSEQESELREHSEGLRSKDTKDLEEAEDEGEEEGAKEGEKGYTVQEPETLPHFAKLIGSKHKEKEESRLGAELRSEVPQSASEEKVKDEPSSGNESSYEGKGTPSPAEVTVPVVSSKAEDLASGRTTISEFLAHNGVQREEVPAADLSDQVLDTESETKILLQGTPVAQMTEDAVEVFTKKLWEFFDPLTELKSTLAGAASIGATKAAYHLVNGIERLGRTFWEKNKEKYAERDPKGGGKAENLEAKVEEVSTHEPTGENSDVGLQGAPEGKVSSTSTQGSQQESDLLSTKAGTQAGGSPLEDQEKAETEDTGSVSTEENSVAEHTPPEETPQAKPAPQKAEARPEVAAPKAESTARLEDSGSYAPGAPNPKSDDSTNIIKISIGVPAGIFGTSALACFTGWKLYNRYKGDPWVRQI</sequence>
<dbReference type="RefSeq" id="XP_004833553.1">
    <property type="nucleotide sequence ID" value="XM_004833496.1"/>
</dbReference>
<dbReference type="Proteomes" id="UP000031512">
    <property type="component" value="Unassembled WGS sequence"/>
</dbReference>
<dbReference type="KEGG" id="beq:BEWA_041390"/>
<dbReference type="GeneID" id="15807549"/>
<dbReference type="eggNOG" id="KOG1366">
    <property type="taxonomic scope" value="Eukaryota"/>
</dbReference>
<dbReference type="AlphaFoldDB" id="L1LFG8"/>
<feature type="compositionally biased region" description="Basic and acidic residues" evidence="1">
    <location>
        <begin position="704"/>
        <end position="732"/>
    </location>
</feature>
<feature type="region of interest" description="Disordered" evidence="1">
    <location>
        <begin position="704"/>
        <end position="852"/>
    </location>
</feature>
<feature type="domain" description="Complement component 3 CUB" evidence="2">
    <location>
        <begin position="610"/>
        <end position="634"/>
    </location>
</feature>
<evidence type="ECO:0000313" key="4">
    <source>
        <dbReference type="Proteomes" id="UP000031512"/>
    </source>
</evidence>
<protein>
    <recommendedName>
        <fullName evidence="2">Complement component 3 CUB domain-containing protein</fullName>
    </recommendedName>
</protein>
<dbReference type="InterPro" id="IPR049466">
    <property type="entry name" value="C3_CUB1"/>
</dbReference>
<dbReference type="VEuPathDB" id="PiroplasmaDB:BEWA_041390"/>